<name>A0A1J7ISY5_9PEZI</name>
<dbReference type="STRING" id="1408157.A0A1J7ISY5"/>
<feature type="domain" description="Major facilitator superfamily (MFS) profile" evidence="6">
    <location>
        <begin position="158"/>
        <end position="315"/>
    </location>
</feature>
<dbReference type="GO" id="GO:0022857">
    <property type="term" value="F:transmembrane transporter activity"/>
    <property type="evidence" value="ECO:0007669"/>
    <property type="project" value="InterPro"/>
</dbReference>
<feature type="transmembrane region" description="Helical" evidence="5">
    <location>
        <begin position="226"/>
        <end position="251"/>
    </location>
</feature>
<keyword evidence="8" id="KW-1185">Reference proteome</keyword>
<evidence type="ECO:0000313" key="7">
    <source>
        <dbReference type="EMBL" id="OIW30598.1"/>
    </source>
</evidence>
<dbReference type="SUPFAM" id="SSF103473">
    <property type="entry name" value="MFS general substrate transporter"/>
    <property type="match status" value="1"/>
</dbReference>
<dbReference type="AlphaFoldDB" id="A0A1J7ISY5"/>
<dbReference type="GO" id="GO:0005886">
    <property type="term" value="C:plasma membrane"/>
    <property type="evidence" value="ECO:0007669"/>
    <property type="project" value="TreeGrafter"/>
</dbReference>
<evidence type="ECO:0000256" key="2">
    <source>
        <dbReference type="ARBA" id="ARBA00022692"/>
    </source>
</evidence>
<dbReference type="PANTHER" id="PTHR23502:SF4">
    <property type="entry name" value="MAJOR FACILITATOR SUPERFAMILY (MFS) PROFILE DOMAIN-CONTAINING PROTEIN-RELATED"/>
    <property type="match status" value="1"/>
</dbReference>
<evidence type="ECO:0000256" key="3">
    <source>
        <dbReference type="ARBA" id="ARBA00022989"/>
    </source>
</evidence>
<accession>A0A1J7ISY5</accession>
<organism evidence="7 8">
    <name type="scientific">Coniochaeta ligniaria NRRL 30616</name>
    <dbReference type="NCBI Taxonomy" id="1408157"/>
    <lineage>
        <taxon>Eukaryota</taxon>
        <taxon>Fungi</taxon>
        <taxon>Dikarya</taxon>
        <taxon>Ascomycota</taxon>
        <taxon>Pezizomycotina</taxon>
        <taxon>Sordariomycetes</taxon>
        <taxon>Sordariomycetidae</taxon>
        <taxon>Coniochaetales</taxon>
        <taxon>Coniochaetaceae</taxon>
        <taxon>Coniochaeta</taxon>
    </lineage>
</organism>
<keyword evidence="4 5" id="KW-0472">Membrane</keyword>
<protein>
    <submittedName>
        <fullName evidence="7">MFS general substrate transporter</fullName>
    </submittedName>
</protein>
<dbReference type="Proteomes" id="UP000182658">
    <property type="component" value="Unassembled WGS sequence"/>
</dbReference>
<dbReference type="EMBL" id="KV875096">
    <property type="protein sequence ID" value="OIW30598.1"/>
    <property type="molecule type" value="Genomic_DNA"/>
</dbReference>
<feature type="transmembrane region" description="Helical" evidence="5">
    <location>
        <begin position="200"/>
        <end position="219"/>
    </location>
</feature>
<evidence type="ECO:0000313" key="8">
    <source>
        <dbReference type="Proteomes" id="UP000182658"/>
    </source>
</evidence>
<evidence type="ECO:0000256" key="5">
    <source>
        <dbReference type="SAM" id="Phobius"/>
    </source>
</evidence>
<dbReference type="Pfam" id="PF07690">
    <property type="entry name" value="MFS_1"/>
    <property type="match status" value="1"/>
</dbReference>
<dbReference type="InterPro" id="IPR011701">
    <property type="entry name" value="MFS"/>
</dbReference>
<dbReference type="InParanoid" id="A0A1J7ISY5"/>
<feature type="transmembrane region" description="Helical" evidence="5">
    <location>
        <begin position="157"/>
        <end position="180"/>
    </location>
</feature>
<keyword evidence="3 5" id="KW-1133">Transmembrane helix</keyword>
<evidence type="ECO:0000256" key="1">
    <source>
        <dbReference type="ARBA" id="ARBA00004141"/>
    </source>
</evidence>
<proteinExistence type="predicted"/>
<dbReference type="OrthoDB" id="4500315at2759"/>
<gene>
    <name evidence="7" type="ORF">CONLIGDRAFT_630556</name>
</gene>
<reference evidence="7 8" key="1">
    <citation type="submission" date="2016-10" db="EMBL/GenBank/DDBJ databases">
        <title>Draft genome sequence of Coniochaeta ligniaria NRRL30616, a lignocellulolytic fungus for bioabatement of inhibitors in plant biomass hydrolysates.</title>
        <authorList>
            <consortium name="DOE Joint Genome Institute"/>
            <person name="Jimenez D.J."/>
            <person name="Hector R.E."/>
            <person name="Riley R."/>
            <person name="Sun H."/>
            <person name="Grigoriev I.V."/>
            <person name="Van Elsas J.D."/>
            <person name="Nichols N.N."/>
        </authorList>
    </citation>
    <scope>NUCLEOTIDE SEQUENCE [LARGE SCALE GENOMIC DNA]</scope>
    <source>
        <strain evidence="7 8">NRRL 30616</strain>
    </source>
</reference>
<evidence type="ECO:0000256" key="4">
    <source>
        <dbReference type="ARBA" id="ARBA00023136"/>
    </source>
</evidence>
<dbReference type="InterPro" id="IPR036259">
    <property type="entry name" value="MFS_trans_sf"/>
</dbReference>
<evidence type="ECO:0000259" key="6">
    <source>
        <dbReference type="PROSITE" id="PS50850"/>
    </source>
</evidence>
<sequence length="315" mass="34087">MSLYPNDPAPLDPVELDDALEEVTSRCPVLYRRHTRSHRTKFKQRQFFGETPHVATDDKSALGIPKSSLGVLNDKGTMAVPGSVNFIDDATHNKPMGMENIPRRTSHSVFTAGYGSTIGGPKIAPEPKTTKKGILLVPQPEDTGNDPLNWPTLKRDCALIAVGLYCAVGGGMTPILAAGFTDVASQYGINVEDMSLTTGLYMLGLGVGSVIWSPTAILFGKRPVYLASVVLFLLSNIWCALSKSFISLILARIFQGIAISPVECLPSATVAEIYFLHERAFRLGIYTLLLLGGKNLVPLLSAAIIGSLGWPWVFW</sequence>
<keyword evidence="2 5" id="KW-0812">Transmembrane</keyword>
<feature type="transmembrane region" description="Helical" evidence="5">
    <location>
        <begin position="288"/>
        <end position="313"/>
    </location>
</feature>
<dbReference type="PANTHER" id="PTHR23502">
    <property type="entry name" value="MAJOR FACILITATOR SUPERFAMILY"/>
    <property type="match status" value="1"/>
</dbReference>
<dbReference type="Gene3D" id="1.20.1720.10">
    <property type="entry name" value="Multidrug resistance protein D"/>
    <property type="match status" value="1"/>
</dbReference>
<dbReference type="PROSITE" id="PS50850">
    <property type="entry name" value="MFS"/>
    <property type="match status" value="1"/>
</dbReference>
<comment type="subcellular location">
    <subcellularLocation>
        <location evidence="1">Membrane</location>
        <topology evidence="1">Multi-pass membrane protein</topology>
    </subcellularLocation>
</comment>
<dbReference type="InterPro" id="IPR020846">
    <property type="entry name" value="MFS_dom"/>
</dbReference>